<comment type="caution">
    <text evidence="1">The sequence shown here is derived from an EMBL/GenBank/DDBJ whole genome shotgun (WGS) entry which is preliminary data.</text>
</comment>
<proteinExistence type="predicted"/>
<evidence type="ECO:0000313" key="2">
    <source>
        <dbReference type="Proteomes" id="UP000651977"/>
    </source>
</evidence>
<reference evidence="2" key="1">
    <citation type="journal article" date="2019" name="Int. J. Syst. Evol. Microbiol.">
        <title>The Global Catalogue of Microorganisms (GCM) 10K type strain sequencing project: providing services to taxonomists for standard genome sequencing and annotation.</title>
        <authorList>
            <consortium name="The Broad Institute Genomics Platform"/>
            <consortium name="The Broad Institute Genome Sequencing Center for Infectious Disease"/>
            <person name="Wu L."/>
            <person name="Ma J."/>
        </authorList>
    </citation>
    <scope>NUCLEOTIDE SEQUENCE [LARGE SCALE GENOMIC DNA]</scope>
    <source>
        <strain evidence="2">CGMCC 1.10131</strain>
    </source>
</reference>
<organism evidence="1 2">
    <name type="scientific">Agarivorans gilvus</name>
    <dbReference type="NCBI Taxonomy" id="680279"/>
    <lineage>
        <taxon>Bacteria</taxon>
        <taxon>Pseudomonadati</taxon>
        <taxon>Pseudomonadota</taxon>
        <taxon>Gammaproteobacteria</taxon>
        <taxon>Alteromonadales</taxon>
        <taxon>Alteromonadaceae</taxon>
        <taxon>Agarivorans</taxon>
    </lineage>
</organism>
<evidence type="ECO:0000313" key="1">
    <source>
        <dbReference type="EMBL" id="GGB09787.1"/>
    </source>
</evidence>
<dbReference type="RefSeq" id="WP_055734751.1">
    <property type="nucleotide sequence ID" value="NZ_BMDY01000013.1"/>
</dbReference>
<keyword evidence="2" id="KW-1185">Reference proteome</keyword>
<accession>A0ABQ1I2B9</accession>
<sequence>MTSDAPHLGPCLATKNRTKTLSFTDNTRFFELTVDLYADPLTLLAFGGEVVGDVAPKKHVAVNGQIDDIKGFFKQQFIWQFKDICELSGQEARAVDEWLVLNTN</sequence>
<dbReference type="EMBL" id="BMDY01000013">
    <property type="protein sequence ID" value="GGB09787.1"/>
    <property type="molecule type" value="Genomic_DNA"/>
</dbReference>
<dbReference type="Proteomes" id="UP000651977">
    <property type="component" value="Unassembled WGS sequence"/>
</dbReference>
<name>A0ABQ1I2B9_9ALTE</name>
<gene>
    <name evidence="1" type="ORF">GCM10007414_23970</name>
</gene>
<protein>
    <submittedName>
        <fullName evidence="1">Uncharacterized protein</fullName>
    </submittedName>
</protein>